<gene>
    <name evidence="1" type="ORF">SAMD00023353_1801360</name>
</gene>
<dbReference type="EMBL" id="DF977463">
    <property type="protein sequence ID" value="GAW26008.1"/>
    <property type="molecule type" value="Genomic_DNA"/>
</dbReference>
<sequence length="58" mass="6398">MITAALSARTDKAIAIKHQVSYDTARYAAAWVIYHIICLYIRKGGHPVSSAEGAMFQM</sequence>
<accession>A0A1S8A7E2</accession>
<protein>
    <submittedName>
        <fullName evidence="1">Uncharacterized protein</fullName>
    </submittedName>
</protein>
<reference evidence="1" key="1">
    <citation type="submission" date="2016-03" db="EMBL/GenBank/DDBJ databases">
        <title>Draft genome sequence of Rosellinia necatrix.</title>
        <authorList>
            <person name="Kanematsu S."/>
        </authorList>
    </citation>
    <scope>NUCLEOTIDE SEQUENCE [LARGE SCALE GENOMIC DNA]</scope>
    <source>
        <strain evidence="1">W97</strain>
    </source>
</reference>
<name>A0A1S8A7E2_ROSNE</name>
<keyword evidence="2" id="KW-1185">Reference proteome</keyword>
<evidence type="ECO:0000313" key="1">
    <source>
        <dbReference type="EMBL" id="GAW26008.1"/>
    </source>
</evidence>
<dbReference type="Proteomes" id="UP000054516">
    <property type="component" value="Unassembled WGS sequence"/>
</dbReference>
<dbReference type="AlphaFoldDB" id="A0A1S8A7E2"/>
<evidence type="ECO:0000313" key="2">
    <source>
        <dbReference type="Proteomes" id="UP000054516"/>
    </source>
</evidence>
<organism evidence="1">
    <name type="scientific">Rosellinia necatrix</name>
    <name type="common">White root-rot fungus</name>
    <dbReference type="NCBI Taxonomy" id="77044"/>
    <lineage>
        <taxon>Eukaryota</taxon>
        <taxon>Fungi</taxon>
        <taxon>Dikarya</taxon>
        <taxon>Ascomycota</taxon>
        <taxon>Pezizomycotina</taxon>
        <taxon>Sordariomycetes</taxon>
        <taxon>Xylariomycetidae</taxon>
        <taxon>Xylariales</taxon>
        <taxon>Xylariaceae</taxon>
        <taxon>Rosellinia</taxon>
    </lineage>
</organism>
<proteinExistence type="predicted"/>